<organism evidence="4 5">
    <name type="scientific">Pichia membranifaciens NRRL Y-2026</name>
    <dbReference type="NCBI Taxonomy" id="763406"/>
    <lineage>
        <taxon>Eukaryota</taxon>
        <taxon>Fungi</taxon>
        <taxon>Dikarya</taxon>
        <taxon>Ascomycota</taxon>
        <taxon>Saccharomycotina</taxon>
        <taxon>Pichiomycetes</taxon>
        <taxon>Pichiales</taxon>
        <taxon>Pichiaceae</taxon>
        <taxon>Pichia</taxon>
    </lineage>
</organism>
<dbReference type="GO" id="GO:0006457">
    <property type="term" value="P:protein folding"/>
    <property type="evidence" value="ECO:0007669"/>
    <property type="project" value="InterPro"/>
</dbReference>
<accession>A0A1E3NDA6</accession>
<dbReference type="EMBL" id="KV454009">
    <property type="protein sequence ID" value="ODQ44104.1"/>
    <property type="molecule type" value="Genomic_DNA"/>
</dbReference>
<sequence length="114" mass="12968">MSFQAQYDEYQQTLQSLQDHVVSLESQLYEHEIVVETLKGVPAERRAWRLDGGAVGSSSGALVETNAGEAQKKLEETIKGLKQLREKLEKEAAGVKKEFEEWRVKHNVKVVRSR</sequence>
<evidence type="ECO:0000256" key="2">
    <source>
        <dbReference type="ARBA" id="ARBA00023186"/>
    </source>
</evidence>
<evidence type="ECO:0000313" key="4">
    <source>
        <dbReference type="EMBL" id="ODQ44104.1"/>
    </source>
</evidence>
<dbReference type="AlphaFoldDB" id="A0A1E3NDA6"/>
<dbReference type="InterPro" id="IPR009053">
    <property type="entry name" value="Prefoldin"/>
</dbReference>
<keyword evidence="5" id="KW-1185">Reference proteome</keyword>
<dbReference type="Proteomes" id="UP000094455">
    <property type="component" value="Unassembled WGS sequence"/>
</dbReference>
<comment type="similarity">
    <text evidence="1">Belongs to the prefoldin subunit beta family.</text>
</comment>
<evidence type="ECO:0000256" key="3">
    <source>
        <dbReference type="SAM" id="Coils"/>
    </source>
</evidence>
<keyword evidence="3" id="KW-0175">Coiled coil</keyword>
<dbReference type="STRING" id="763406.A0A1E3NDA6"/>
<name>A0A1E3NDA6_9ASCO</name>
<keyword evidence="2" id="KW-0143">Chaperone</keyword>
<evidence type="ECO:0000313" key="5">
    <source>
        <dbReference type="Proteomes" id="UP000094455"/>
    </source>
</evidence>
<dbReference type="GO" id="GO:0016272">
    <property type="term" value="C:prefoldin complex"/>
    <property type="evidence" value="ECO:0007669"/>
    <property type="project" value="InterPro"/>
</dbReference>
<dbReference type="InterPro" id="IPR002777">
    <property type="entry name" value="PFD_beta-like"/>
</dbReference>
<dbReference type="RefSeq" id="XP_019015217.1">
    <property type="nucleotide sequence ID" value="XM_019163097.1"/>
</dbReference>
<dbReference type="GO" id="GO:0051082">
    <property type="term" value="F:unfolded protein binding"/>
    <property type="evidence" value="ECO:0007669"/>
    <property type="project" value="InterPro"/>
</dbReference>
<dbReference type="OrthoDB" id="29646at2759"/>
<evidence type="ECO:0008006" key="6">
    <source>
        <dbReference type="Google" id="ProtNLM"/>
    </source>
</evidence>
<gene>
    <name evidence="4" type="ORF">PICMEDRAFT_37638</name>
</gene>
<dbReference type="GeneID" id="30179784"/>
<protein>
    <recommendedName>
        <fullName evidence="6">Prefoldin subunit 2</fullName>
    </recommendedName>
</protein>
<dbReference type="InterPro" id="IPR027235">
    <property type="entry name" value="PFD2"/>
</dbReference>
<feature type="coiled-coil region" evidence="3">
    <location>
        <begin position="67"/>
        <end position="105"/>
    </location>
</feature>
<proteinExistence type="inferred from homology"/>
<dbReference type="Gene3D" id="1.10.287.370">
    <property type="match status" value="1"/>
</dbReference>
<dbReference type="PANTHER" id="PTHR13303">
    <property type="entry name" value="PREFOLDIN SUBUNIT 2"/>
    <property type="match status" value="1"/>
</dbReference>
<evidence type="ECO:0000256" key="1">
    <source>
        <dbReference type="ARBA" id="ARBA00008045"/>
    </source>
</evidence>
<dbReference type="SUPFAM" id="SSF46579">
    <property type="entry name" value="Prefoldin"/>
    <property type="match status" value="1"/>
</dbReference>
<dbReference type="Pfam" id="PF01920">
    <property type="entry name" value="Prefoldin_2"/>
    <property type="match status" value="1"/>
</dbReference>
<reference evidence="4 5" key="1">
    <citation type="journal article" date="2016" name="Proc. Natl. Acad. Sci. U.S.A.">
        <title>Comparative genomics of biotechnologically important yeasts.</title>
        <authorList>
            <person name="Riley R."/>
            <person name="Haridas S."/>
            <person name="Wolfe K.H."/>
            <person name="Lopes M.R."/>
            <person name="Hittinger C.T."/>
            <person name="Goeker M."/>
            <person name="Salamov A.A."/>
            <person name="Wisecaver J.H."/>
            <person name="Long T.M."/>
            <person name="Calvey C.H."/>
            <person name="Aerts A.L."/>
            <person name="Barry K.W."/>
            <person name="Choi C."/>
            <person name="Clum A."/>
            <person name="Coughlan A.Y."/>
            <person name="Deshpande S."/>
            <person name="Douglass A.P."/>
            <person name="Hanson S.J."/>
            <person name="Klenk H.-P."/>
            <person name="LaButti K.M."/>
            <person name="Lapidus A."/>
            <person name="Lindquist E.A."/>
            <person name="Lipzen A.M."/>
            <person name="Meier-Kolthoff J.P."/>
            <person name="Ohm R.A."/>
            <person name="Otillar R.P."/>
            <person name="Pangilinan J.L."/>
            <person name="Peng Y."/>
            <person name="Rokas A."/>
            <person name="Rosa C.A."/>
            <person name="Scheuner C."/>
            <person name="Sibirny A.A."/>
            <person name="Slot J.C."/>
            <person name="Stielow J.B."/>
            <person name="Sun H."/>
            <person name="Kurtzman C.P."/>
            <person name="Blackwell M."/>
            <person name="Grigoriev I.V."/>
            <person name="Jeffries T.W."/>
        </authorList>
    </citation>
    <scope>NUCLEOTIDE SEQUENCE [LARGE SCALE GENOMIC DNA]</scope>
    <source>
        <strain evidence="4 5">NRRL Y-2026</strain>
    </source>
</reference>